<name>A0ABV7A818_9BACI</name>
<protein>
    <submittedName>
        <fullName evidence="1">DUF1850 domain-containing protein</fullName>
    </submittedName>
</protein>
<dbReference type="Pfam" id="PF08905">
    <property type="entry name" value="DUF1850"/>
    <property type="match status" value="1"/>
</dbReference>
<dbReference type="Proteomes" id="UP001595387">
    <property type="component" value="Unassembled WGS sequence"/>
</dbReference>
<comment type="caution">
    <text evidence="1">The sequence shown here is derived from an EMBL/GenBank/DDBJ whole genome shotgun (WGS) entry which is preliminary data.</text>
</comment>
<keyword evidence="2" id="KW-1185">Reference proteome</keyword>
<reference evidence="2" key="1">
    <citation type="journal article" date="2019" name="Int. J. Syst. Evol. Microbiol.">
        <title>The Global Catalogue of Microorganisms (GCM) 10K type strain sequencing project: providing services to taxonomists for standard genome sequencing and annotation.</title>
        <authorList>
            <consortium name="The Broad Institute Genomics Platform"/>
            <consortium name="The Broad Institute Genome Sequencing Center for Infectious Disease"/>
            <person name="Wu L."/>
            <person name="Ma J."/>
        </authorList>
    </citation>
    <scope>NUCLEOTIDE SEQUENCE [LARGE SCALE GENOMIC DNA]</scope>
    <source>
        <strain evidence="2">KCTC 13193</strain>
    </source>
</reference>
<evidence type="ECO:0000313" key="1">
    <source>
        <dbReference type="EMBL" id="MFC2949004.1"/>
    </source>
</evidence>
<proteinExistence type="predicted"/>
<dbReference type="EMBL" id="JBHRRZ010000017">
    <property type="protein sequence ID" value="MFC2949004.1"/>
    <property type="molecule type" value="Genomic_DNA"/>
</dbReference>
<evidence type="ECO:0000313" key="2">
    <source>
        <dbReference type="Proteomes" id="UP001595387"/>
    </source>
</evidence>
<gene>
    <name evidence="1" type="ORF">ACFODW_11720</name>
</gene>
<sequence>MKKNITWMMTICIILAAGLTAVLLPFRTALVFYEENTEHLEAFLPLEAGDTFQIIFTHSIHLTDVVEKYEIMDNYEIRQNEIIYEEFGIGMPSNAEEGATFTYEDGKYHIKGLDNYFASMNIRNGKAVSEHRLVWNASTNNTSEAKNMVWFNEYFEPGAWFTLKVEKLTLWEYWKGVKIDD</sequence>
<dbReference type="InterPro" id="IPR015001">
    <property type="entry name" value="DUF1850"/>
</dbReference>
<dbReference type="RefSeq" id="WP_390306624.1">
    <property type="nucleotide sequence ID" value="NZ_JBHRRZ010000017.1"/>
</dbReference>
<organism evidence="1 2">
    <name type="scientific">Virgibacillus sediminis</name>
    <dbReference type="NCBI Taxonomy" id="202260"/>
    <lineage>
        <taxon>Bacteria</taxon>
        <taxon>Bacillati</taxon>
        <taxon>Bacillota</taxon>
        <taxon>Bacilli</taxon>
        <taxon>Bacillales</taxon>
        <taxon>Bacillaceae</taxon>
        <taxon>Virgibacillus</taxon>
    </lineage>
</organism>
<accession>A0ABV7A818</accession>